<reference evidence="1" key="1">
    <citation type="submission" date="2016-02" db="EMBL/GenBank/DDBJ databases">
        <title>WGS assembly of Manihot esculenta.</title>
        <authorList>
            <person name="Bredeson J.V."/>
            <person name="Prochnik S.E."/>
            <person name="Lyons J.B."/>
            <person name="Schmutz J."/>
            <person name="Grimwood J."/>
            <person name="Vrebalov J."/>
            <person name="Bart R.S."/>
            <person name="Amuge T."/>
            <person name="Ferguson M.E."/>
            <person name="Green R."/>
            <person name="Putnam N."/>
            <person name="Stites J."/>
            <person name="Rounsley S."/>
            <person name="Rokhsar D.S."/>
        </authorList>
    </citation>
    <scope>NUCLEOTIDE SEQUENCE [LARGE SCALE GENOMIC DNA]</scope>
    <source>
        <tissue evidence="1">Leaf</tissue>
    </source>
</reference>
<accession>A0A2C9WN67</accession>
<evidence type="ECO:0000313" key="1">
    <source>
        <dbReference type="EMBL" id="OAY60876.1"/>
    </source>
</evidence>
<gene>
    <name evidence="1" type="ORF">MANES_01G146500</name>
</gene>
<protein>
    <submittedName>
        <fullName evidence="1">Uncharacterized protein</fullName>
    </submittedName>
</protein>
<dbReference type="EMBL" id="CM004387">
    <property type="protein sequence ID" value="OAY60876.1"/>
    <property type="molecule type" value="Genomic_DNA"/>
</dbReference>
<name>A0A2C9WN67_MANES</name>
<proteinExistence type="predicted"/>
<organism evidence="1">
    <name type="scientific">Manihot esculenta</name>
    <name type="common">Cassava</name>
    <name type="synonym">Jatropha manihot</name>
    <dbReference type="NCBI Taxonomy" id="3983"/>
    <lineage>
        <taxon>Eukaryota</taxon>
        <taxon>Viridiplantae</taxon>
        <taxon>Streptophyta</taxon>
        <taxon>Embryophyta</taxon>
        <taxon>Tracheophyta</taxon>
        <taxon>Spermatophyta</taxon>
        <taxon>Magnoliopsida</taxon>
        <taxon>eudicotyledons</taxon>
        <taxon>Gunneridae</taxon>
        <taxon>Pentapetalae</taxon>
        <taxon>rosids</taxon>
        <taxon>fabids</taxon>
        <taxon>Malpighiales</taxon>
        <taxon>Euphorbiaceae</taxon>
        <taxon>Crotonoideae</taxon>
        <taxon>Manihoteae</taxon>
        <taxon>Manihot</taxon>
    </lineage>
</organism>
<dbReference type="AlphaFoldDB" id="A0A2C9WN67"/>
<sequence length="38" mass="4115">MKGQEHDPACGFSIPKRQNLKLSAILVLCCDDGVGLWA</sequence>